<sequence>MSLSITSSVCLSSGHKMPLLGLGVFQAENCVTACVAALKLGYRHIDSARYYANEAEVGNAIRESGVPREEIFITTKVMSDEHGYANTLKAVDNSLKRFSFDCLDLFLIHSPLSGTEKRLETWRALLDAKKAGKLRTVGVSNYNVQHLEEIREVGLETPAVNQIELHPFCQQKPIVDYCNAHNIFVQAYCPLIRGKNFDNPVLIEVSKKYNKDIAQILVRWSLQRGFSPLPKSSQPTRVQSNAELYDFEISPEDMAKLDALDRGKAGAISWNPVDGP</sequence>
<evidence type="ECO:0000256" key="5">
    <source>
        <dbReference type="PIRSR" id="PIRSR000097-3"/>
    </source>
</evidence>
<dbReference type="EMBL" id="BFAD01000003">
    <property type="protein sequence ID" value="GBE80295.1"/>
    <property type="molecule type" value="Genomic_DNA"/>
</dbReference>
<name>A0A401GDU2_9APHY</name>
<dbReference type="PIRSF" id="PIRSF000097">
    <property type="entry name" value="AKR"/>
    <property type="match status" value="1"/>
</dbReference>
<dbReference type="OrthoDB" id="416253at2759"/>
<evidence type="ECO:0000256" key="4">
    <source>
        <dbReference type="PIRSR" id="PIRSR000097-2"/>
    </source>
</evidence>
<keyword evidence="2" id="KW-0560">Oxidoreductase</keyword>
<dbReference type="AlphaFoldDB" id="A0A401GDU2"/>
<dbReference type="CDD" id="cd19071">
    <property type="entry name" value="AKR_AKR1-5-like"/>
    <property type="match status" value="1"/>
</dbReference>
<proteinExistence type="inferred from homology"/>
<gene>
    <name evidence="7" type="ORF">SCP_0300100</name>
</gene>
<keyword evidence="8" id="KW-1185">Reference proteome</keyword>
<dbReference type="PRINTS" id="PR00069">
    <property type="entry name" value="ALDKETRDTASE"/>
</dbReference>
<dbReference type="InterPro" id="IPR036812">
    <property type="entry name" value="NAD(P)_OxRdtase_dom_sf"/>
</dbReference>
<dbReference type="InterPro" id="IPR020471">
    <property type="entry name" value="AKR"/>
</dbReference>
<comment type="caution">
    <text evidence="7">The sequence shown here is derived from an EMBL/GenBank/DDBJ whole genome shotgun (WGS) entry which is preliminary data.</text>
</comment>
<dbReference type="PROSITE" id="PS00798">
    <property type="entry name" value="ALDOKETO_REDUCTASE_1"/>
    <property type="match status" value="1"/>
</dbReference>
<protein>
    <submittedName>
        <fullName evidence="7">Uncharacterized oxidoreductase</fullName>
    </submittedName>
</protein>
<dbReference type="SUPFAM" id="SSF51430">
    <property type="entry name" value="NAD(P)-linked oxidoreductase"/>
    <property type="match status" value="1"/>
</dbReference>
<evidence type="ECO:0000256" key="1">
    <source>
        <dbReference type="ARBA" id="ARBA00007905"/>
    </source>
</evidence>
<comment type="similarity">
    <text evidence="1">Belongs to the aldo/keto reductase family.</text>
</comment>
<evidence type="ECO:0000313" key="8">
    <source>
        <dbReference type="Proteomes" id="UP000287166"/>
    </source>
</evidence>
<dbReference type="InterPro" id="IPR018170">
    <property type="entry name" value="Aldo/ket_reductase_CS"/>
</dbReference>
<dbReference type="Gene3D" id="3.20.20.100">
    <property type="entry name" value="NADP-dependent oxidoreductase domain"/>
    <property type="match status" value="1"/>
</dbReference>
<feature type="domain" description="NADP-dependent oxidoreductase" evidence="6">
    <location>
        <begin position="26"/>
        <end position="261"/>
    </location>
</feature>
<organism evidence="7 8">
    <name type="scientific">Sparassis crispa</name>
    <dbReference type="NCBI Taxonomy" id="139825"/>
    <lineage>
        <taxon>Eukaryota</taxon>
        <taxon>Fungi</taxon>
        <taxon>Dikarya</taxon>
        <taxon>Basidiomycota</taxon>
        <taxon>Agaricomycotina</taxon>
        <taxon>Agaricomycetes</taxon>
        <taxon>Polyporales</taxon>
        <taxon>Sparassidaceae</taxon>
        <taxon>Sparassis</taxon>
    </lineage>
</organism>
<reference evidence="7 8" key="1">
    <citation type="journal article" date="2018" name="Sci. Rep.">
        <title>Genome sequence of the cauliflower mushroom Sparassis crispa (Hanabiratake) and its association with beneficial usage.</title>
        <authorList>
            <person name="Kiyama R."/>
            <person name="Furutani Y."/>
            <person name="Kawaguchi K."/>
            <person name="Nakanishi T."/>
        </authorList>
    </citation>
    <scope>NUCLEOTIDE SEQUENCE [LARGE SCALE GENOMIC DNA]</scope>
</reference>
<dbReference type="FunFam" id="3.20.20.100:FF:000015">
    <property type="entry name" value="Oxidoreductase, aldo/keto reductase family"/>
    <property type="match status" value="1"/>
</dbReference>
<feature type="binding site" evidence="4">
    <location>
        <position position="109"/>
    </location>
    <ligand>
        <name>substrate</name>
    </ligand>
</feature>
<dbReference type="RefSeq" id="XP_027611208.1">
    <property type="nucleotide sequence ID" value="XM_027755407.1"/>
</dbReference>
<dbReference type="Proteomes" id="UP000287166">
    <property type="component" value="Unassembled WGS sequence"/>
</dbReference>
<dbReference type="GeneID" id="38777212"/>
<dbReference type="InterPro" id="IPR023210">
    <property type="entry name" value="NADP_OxRdtase_dom"/>
</dbReference>
<dbReference type="Pfam" id="PF00248">
    <property type="entry name" value="Aldo_ket_red"/>
    <property type="match status" value="1"/>
</dbReference>
<accession>A0A401GDU2</accession>
<feature type="site" description="Lowers pKa of active site Tyr" evidence="5">
    <location>
        <position position="76"/>
    </location>
</feature>
<feature type="active site" description="Proton donor" evidence="3">
    <location>
        <position position="51"/>
    </location>
</feature>
<dbReference type="PANTHER" id="PTHR43827:SF13">
    <property type="entry name" value="ALDO_KETO REDUCTASE FAMILY PROTEIN"/>
    <property type="match status" value="1"/>
</dbReference>
<dbReference type="GO" id="GO:0016491">
    <property type="term" value="F:oxidoreductase activity"/>
    <property type="evidence" value="ECO:0007669"/>
    <property type="project" value="UniProtKB-KW"/>
</dbReference>
<evidence type="ECO:0000313" key="7">
    <source>
        <dbReference type="EMBL" id="GBE80295.1"/>
    </source>
</evidence>
<evidence type="ECO:0000256" key="2">
    <source>
        <dbReference type="ARBA" id="ARBA00023002"/>
    </source>
</evidence>
<dbReference type="PANTHER" id="PTHR43827">
    <property type="entry name" value="2,5-DIKETO-D-GLUCONIC ACID REDUCTASE"/>
    <property type="match status" value="1"/>
</dbReference>
<evidence type="ECO:0000259" key="6">
    <source>
        <dbReference type="Pfam" id="PF00248"/>
    </source>
</evidence>
<dbReference type="InParanoid" id="A0A401GDU2"/>
<evidence type="ECO:0000256" key="3">
    <source>
        <dbReference type="PIRSR" id="PIRSR000097-1"/>
    </source>
</evidence>
<dbReference type="STRING" id="139825.A0A401GDU2"/>